<gene>
    <name evidence="2" type="ORF">TMS3_0120460</name>
</gene>
<feature type="signal peptide" evidence="1">
    <location>
        <begin position="1"/>
        <end position="28"/>
    </location>
</feature>
<sequence length="181" mass="18872">MRSLNDALLSLSLFLLANLTGLALPVHASSTVGELSDVQAETVLAEAKVRLEEARSKLQGRNVTLEQGMTISSTLPPAEMSLPAPVVRTIYGSGGKMTASFLFAGGYEADAGQGQDLPGGYRVESISLDKVLLSKDGKRFPVGFSNTAPTVESTPQGLAMPIAPALPGAVPGQMPPSTYDR</sequence>
<reference evidence="2 3" key="1">
    <citation type="journal article" date="2014" name="Genome Announc.">
        <title>Draft Genome Sequence of Petroleum Oil-Degrading Marine Bacterium Pseudomonas taeanensis Strain MS-3, Isolated from a Crude Oil-Contaminated Seashore.</title>
        <authorList>
            <person name="Lee S.Y."/>
            <person name="Kim S.H."/>
            <person name="Lee D.G."/>
            <person name="Shin S."/>
            <person name="Yun S.H."/>
            <person name="Choi C.W."/>
            <person name="Chung Y.H."/>
            <person name="Choi J.S."/>
            <person name="Kahng H.Y."/>
            <person name="Kim S.I."/>
        </authorList>
    </citation>
    <scope>NUCLEOTIDE SEQUENCE [LARGE SCALE GENOMIC DNA]</scope>
    <source>
        <strain evidence="2 3">MS-3</strain>
    </source>
</reference>
<comment type="caution">
    <text evidence="2">The sequence shown here is derived from an EMBL/GenBank/DDBJ whole genome shotgun (WGS) entry which is preliminary data.</text>
</comment>
<name>A0A0A1YEB0_9PSED</name>
<accession>A0A0A1YEB0</accession>
<keyword evidence="3" id="KW-1185">Reference proteome</keyword>
<dbReference type="STRING" id="1395571.TMS3_0120460"/>
<proteinExistence type="predicted"/>
<protein>
    <recommendedName>
        <fullName evidence="4">Type IV pilus biogenesis protein PilP</fullName>
    </recommendedName>
</protein>
<keyword evidence="1" id="KW-0732">Signal</keyword>
<dbReference type="AlphaFoldDB" id="A0A0A1YEB0"/>
<evidence type="ECO:0000313" key="2">
    <source>
        <dbReference type="EMBL" id="KFX68120.1"/>
    </source>
</evidence>
<organism evidence="2 3">
    <name type="scientific">Pseudomonas taeanensis MS-3</name>
    <dbReference type="NCBI Taxonomy" id="1395571"/>
    <lineage>
        <taxon>Bacteria</taxon>
        <taxon>Pseudomonadati</taxon>
        <taxon>Pseudomonadota</taxon>
        <taxon>Gammaproteobacteria</taxon>
        <taxon>Pseudomonadales</taxon>
        <taxon>Pseudomonadaceae</taxon>
        <taxon>Pseudomonas</taxon>
    </lineage>
</organism>
<evidence type="ECO:0000256" key="1">
    <source>
        <dbReference type="SAM" id="SignalP"/>
    </source>
</evidence>
<evidence type="ECO:0008006" key="4">
    <source>
        <dbReference type="Google" id="ProtNLM"/>
    </source>
</evidence>
<dbReference type="RefSeq" id="WP_025167058.1">
    <property type="nucleotide sequence ID" value="NZ_AWSQ01000008.1"/>
</dbReference>
<dbReference type="EMBL" id="AWSQ01000008">
    <property type="protein sequence ID" value="KFX68120.1"/>
    <property type="molecule type" value="Genomic_DNA"/>
</dbReference>
<dbReference type="Proteomes" id="UP000030063">
    <property type="component" value="Unassembled WGS sequence"/>
</dbReference>
<dbReference type="eggNOG" id="ENOG50339F9">
    <property type="taxonomic scope" value="Bacteria"/>
</dbReference>
<evidence type="ECO:0000313" key="3">
    <source>
        <dbReference type="Proteomes" id="UP000030063"/>
    </source>
</evidence>
<dbReference type="NCBIfam" id="TIGR03021">
    <property type="entry name" value="pilP_fam"/>
    <property type="match status" value="1"/>
</dbReference>
<dbReference type="InterPro" id="IPR022753">
    <property type="entry name" value="T4SS_pilus_biogen_PilP"/>
</dbReference>
<feature type="chain" id="PRO_5001984829" description="Type IV pilus biogenesis protein PilP" evidence="1">
    <location>
        <begin position="29"/>
        <end position="181"/>
    </location>
</feature>
<dbReference type="OrthoDB" id="6997520at2"/>